<keyword evidence="3" id="KW-0805">Transcription regulation</keyword>
<keyword evidence="2" id="KW-0963">Cytoplasm</keyword>
<sequence length="144" mass="16489">MSQLKLEEQLCFPLYALSRKVITYYTPLLEKLDLTYPQYLVMLVLWQEPSLSVKELGERLYLDSGTLSPLLKRLEAKKFISRKRNESDERIVIISLLPGGEALKSEAASIPLAMQCSLDLSNEDISSLRSHLYQIIHKIIPPNK</sequence>
<dbReference type="InterPro" id="IPR036388">
    <property type="entry name" value="WH-like_DNA-bd_sf"/>
</dbReference>
<dbReference type="Gene3D" id="1.10.10.10">
    <property type="entry name" value="Winged helix-like DNA-binding domain superfamily/Winged helix DNA-binding domain"/>
    <property type="match status" value="1"/>
</dbReference>
<evidence type="ECO:0000256" key="2">
    <source>
        <dbReference type="ARBA" id="ARBA00022490"/>
    </source>
</evidence>
<comment type="subcellular location">
    <subcellularLocation>
        <location evidence="1">Cytoplasm</location>
    </subcellularLocation>
</comment>
<dbReference type="InterPro" id="IPR055166">
    <property type="entry name" value="Transc_reg_Sar_Rot_HTH"/>
</dbReference>
<evidence type="ECO:0000313" key="8">
    <source>
        <dbReference type="Proteomes" id="UP000249547"/>
    </source>
</evidence>
<dbReference type="GO" id="GO:0003700">
    <property type="term" value="F:DNA-binding transcription factor activity"/>
    <property type="evidence" value="ECO:0007669"/>
    <property type="project" value="InterPro"/>
</dbReference>
<dbReference type="PANTHER" id="PTHR33164:SF5">
    <property type="entry name" value="ORGANIC HYDROPEROXIDE RESISTANCE TRANSCRIPTIONAL REGULATOR"/>
    <property type="match status" value="1"/>
</dbReference>
<dbReference type="InterPro" id="IPR000835">
    <property type="entry name" value="HTH_MarR-typ"/>
</dbReference>
<evidence type="ECO:0000256" key="3">
    <source>
        <dbReference type="ARBA" id="ARBA00023015"/>
    </source>
</evidence>
<keyword evidence="5" id="KW-0804">Transcription</keyword>
<evidence type="ECO:0000256" key="5">
    <source>
        <dbReference type="ARBA" id="ARBA00023163"/>
    </source>
</evidence>
<evidence type="ECO:0000313" key="7">
    <source>
        <dbReference type="EMBL" id="RAJ05307.1"/>
    </source>
</evidence>
<keyword evidence="4 7" id="KW-0238">DNA-binding</keyword>
<evidence type="ECO:0000256" key="1">
    <source>
        <dbReference type="ARBA" id="ARBA00004496"/>
    </source>
</evidence>
<proteinExistence type="predicted"/>
<gene>
    <name evidence="7" type="ORF">LX64_02464</name>
</gene>
<dbReference type="GO" id="GO:0006950">
    <property type="term" value="P:response to stress"/>
    <property type="evidence" value="ECO:0007669"/>
    <property type="project" value="TreeGrafter"/>
</dbReference>
<dbReference type="Proteomes" id="UP000249547">
    <property type="component" value="Unassembled WGS sequence"/>
</dbReference>
<comment type="caution">
    <text evidence="7">The sequence shown here is derived from an EMBL/GenBank/DDBJ whole genome shotgun (WGS) entry which is preliminary data.</text>
</comment>
<feature type="domain" description="HTH marR-type" evidence="6">
    <location>
        <begin position="7"/>
        <end position="137"/>
    </location>
</feature>
<dbReference type="Pfam" id="PF22381">
    <property type="entry name" value="Staph_reg_Sar_Rot"/>
    <property type="match status" value="1"/>
</dbReference>
<reference evidence="7 8" key="1">
    <citation type="submission" date="2018-06" db="EMBL/GenBank/DDBJ databases">
        <title>Genomic Encyclopedia of Archaeal and Bacterial Type Strains, Phase II (KMG-II): from individual species to whole genera.</title>
        <authorList>
            <person name="Goeker M."/>
        </authorList>
    </citation>
    <scope>NUCLEOTIDE SEQUENCE [LARGE SCALE GENOMIC DNA]</scope>
    <source>
        <strain evidence="7 8">DSM 23857</strain>
    </source>
</reference>
<dbReference type="FunFam" id="1.10.10.10:FF:000163">
    <property type="entry name" value="MarR family transcriptional regulator"/>
    <property type="match status" value="1"/>
</dbReference>
<dbReference type="PROSITE" id="PS50995">
    <property type="entry name" value="HTH_MARR_2"/>
    <property type="match status" value="1"/>
</dbReference>
<dbReference type="SUPFAM" id="SSF46785">
    <property type="entry name" value="Winged helix' DNA-binding domain"/>
    <property type="match status" value="1"/>
</dbReference>
<dbReference type="InterPro" id="IPR036390">
    <property type="entry name" value="WH_DNA-bd_sf"/>
</dbReference>
<dbReference type="AlphaFoldDB" id="A0A327QU79"/>
<dbReference type="PANTHER" id="PTHR33164">
    <property type="entry name" value="TRANSCRIPTIONAL REGULATOR, MARR FAMILY"/>
    <property type="match status" value="1"/>
</dbReference>
<evidence type="ECO:0000256" key="4">
    <source>
        <dbReference type="ARBA" id="ARBA00023125"/>
    </source>
</evidence>
<organism evidence="7 8">
    <name type="scientific">Chitinophaga skermanii</name>
    <dbReference type="NCBI Taxonomy" id="331697"/>
    <lineage>
        <taxon>Bacteria</taxon>
        <taxon>Pseudomonadati</taxon>
        <taxon>Bacteroidota</taxon>
        <taxon>Chitinophagia</taxon>
        <taxon>Chitinophagales</taxon>
        <taxon>Chitinophagaceae</taxon>
        <taxon>Chitinophaga</taxon>
    </lineage>
</organism>
<dbReference type="RefSeq" id="WP_111597911.1">
    <property type="nucleotide sequence ID" value="NZ_QLLL01000004.1"/>
</dbReference>
<dbReference type="OrthoDB" id="9806864at2"/>
<dbReference type="EMBL" id="QLLL01000004">
    <property type="protein sequence ID" value="RAJ05307.1"/>
    <property type="molecule type" value="Genomic_DNA"/>
</dbReference>
<dbReference type="PRINTS" id="PR00598">
    <property type="entry name" value="HTHMARR"/>
</dbReference>
<name>A0A327QU79_9BACT</name>
<dbReference type="GO" id="GO:0005737">
    <property type="term" value="C:cytoplasm"/>
    <property type="evidence" value="ECO:0007669"/>
    <property type="project" value="UniProtKB-SubCell"/>
</dbReference>
<dbReference type="GO" id="GO:0003677">
    <property type="term" value="F:DNA binding"/>
    <property type="evidence" value="ECO:0007669"/>
    <property type="project" value="UniProtKB-KW"/>
</dbReference>
<dbReference type="SMART" id="SM00347">
    <property type="entry name" value="HTH_MARR"/>
    <property type="match status" value="1"/>
</dbReference>
<accession>A0A327QU79</accession>
<dbReference type="InterPro" id="IPR039422">
    <property type="entry name" value="MarR/SlyA-like"/>
</dbReference>
<protein>
    <submittedName>
        <fullName evidence="7">DNA-binding MarR family transcriptional regulator</fullName>
    </submittedName>
</protein>
<keyword evidence="8" id="KW-1185">Reference proteome</keyword>
<evidence type="ECO:0000259" key="6">
    <source>
        <dbReference type="PROSITE" id="PS50995"/>
    </source>
</evidence>